<evidence type="ECO:0000313" key="2">
    <source>
        <dbReference type="Proteomes" id="UP000309038"/>
    </source>
</evidence>
<name>A0A4S4KQA6_9APHY</name>
<dbReference type="GO" id="GO:0006891">
    <property type="term" value="P:intra-Golgi vesicle-mediated transport"/>
    <property type="evidence" value="ECO:0007669"/>
    <property type="project" value="InterPro"/>
</dbReference>
<gene>
    <name evidence="1" type="ORF">EW026_g1790</name>
</gene>
<sequence length="284" mass="31320">MRAGPEECPCVDFGEQTEQHILGFPGAITRETRAGCSKSVARTVANELDSAKFDPLLVQSVAKYALNSLEMLVSRVDSMISRERAAYNLVGPSATSQQVINGQLATCLHHCGSRLSKLHEEYPESVLNILNPGLTSIQNTFERIATPLLAAIRRDIGATIAKLHRMDFGIDSADPMAAMGGGASPYMKDLAEKLTFIKAEVLSQYNIPDIREWILPIVKYTIKTFVLHVSIVKPLSESGKLQLTSDMTELEFSLSAFMADKAQVKRGVNWESIGDEYRTLRAMR</sequence>
<proteinExistence type="predicted"/>
<reference evidence="1 2" key="1">
    <citation type="submission" date="2019-02" db="EMBL/GenBank/DDBJ databases">
        <title>Genome sequencing of the rare red list fungi Phlebia centrifuga.</title>
        <authorList>
            <person name="Buettner E."/>
            <person name="Kellner H."/>
        </authorList>
    </citation>
    <scope>NUCLEOTIDE SEQUENCE [LARGE SCALE GENOMIC DNA]</scope>
    <source>
        <strain evidence="1 2">DSM 108282</strain>
    </source>
</reference>
<protein>
    <submittedName>
        <fullName evidence="1">Uncharacterized protein</fullName>
    </submittedName>
</protein>
<dbReference type="AlphaFoldDB" id="A0A4S4KQA6"/>
<dbReference type="EMBL" id="SGPJ01000040">
    <property type="protein sequence ID" value="THH00792.1"/>
    <property type="molecule type" value="Genomic_DNA"/>
</dbReference>
<dbReference type="PANTHER" id="PTHR13228:SF3">
    <property type="entry name" value="CONSERVED OLIGOMERIC GOLGI COMPLEX SUBUNIT 5"/>
    <property type="match status" value="1"/>
</dbReference>
<evidence type="ECO:0000313" key="1">
    <source>
        <dbReference type="EMBL" id="THH00792.1"/>
    </source>
</evidence>
<dbReference type="GO" id="GO:0017119">
    <property type="term" value="C:Golgi transport complex"/>
    <property type="evidence" value="ECO:0007669"/>
    <property type="project" value="InterPro"/>
</dbReference>
<comment type="caution">
    <text evidence="1">The sequence shown here is derived from an EMBL/GenBank/DDBJ whole genome shotgun (WGS) entry which is preliminary data.</text>
</comment>
<organism evidence="1 2">
    <name type="scientific">Hermanssonia centrifuga</name>
    <dbReference type="NCBI Taxonomy" id="98765"/>
    <lineage>
        <taxon>Eukaryota</taxon>
        <taxon>Fungi</taxon>
        <taxon>Dikarya</taxon>
        <taxon>Basidiomycota</taxon>
        <taxon>Agaricomycotina</taxon>
        <taxon>Agaricomycetes</taxon>
        <taxon>Polyporales</taxon>
        <taxon>Meruliaceae</taxon>
        <taxon>Hermanssonia</taxon>
    </lineage>
</organism>
<keyword evidence="2" id="KW-1185">Reference proteome</keyword>
<dbReference type="Proteomes" id="UP000309038">
    <property type="component" value="Unassembled WGS sequence"/>
</dbReference>
<dbReference type="PANTHER" id="PTHR13228">
    <property type="entry name" value="CONSERVED OLIGOMERIC GOLGI COMPLEX COMPONENT 5"/>
    <property type="match status" value="1"/>
</dbReference>
<accession>A0A4S4KQA6</accession>
<dbReference type="InterPro" id="IPR019465">
    <property type="entry name" value="Cog5"/>
</dbReference>